<dbReference type="InterPro" id="IPR031941">
    <property type="entry name" value="DUF4773"/>
</dbReference>
<evidence type="ECO:0000313" key="4">
    <source>
        <dbReference type="Proteomes" id="UP000504634"/>
    </source>
</evidence>
<reference evidence="5" key="1">
    <citation type="submission" date="2025-08" db="UniProtKB">
        <authorList>
            <consortium name="RefSeq"/>
        </authorList>
    </citation>
    <scope>IDENTIFICATION</scope>
    <source>
        <strain evidence="5">11010-0011.00</strain>
        <tissue evidence="5">Whole body</tissue>
    </source>
</reference>
<accession>A0A6J2T5M2</accession>
<evidence type="ECO:0000256" key="2">
    <source>
        <dbReference type="SAM" id="SignalP"/>
    </source>
</evidence>
<proteinExistence type="predicted"/>
<evidence type="ECO:0000259" key="3">
    <source>
        <dbReference type="Pfam" id="PF15998"/>
    </source>
</evidence>
<dbReference type="PANTHER" id="PTHR36299">
    <property type="entry name" value="AGAP008005-PA"/>
    <property type="match status" value="1"/>
</dbReference>
<dbReference type="OrthoDB" id="5952164at2759"/>
<feature type="chain" id="PRO_5027004310" evidence="2">
    <location>
        <begin position="21"/>
        <end position="273"/>
    </location>
</feature>
<keyword evidence="4" id="KW-1185">Reference proteome</keyword>
<evidence type="ECO:0000313" key="5">
    <source>
        <dbReference type="RefSeq" id="XP_030370423.1"/>
    </source>
</evidence>
<feature type="signal peptide" evidence="2">
    <location>
        <begin position="1"/>
        <end position="20"/>
    </location>
</feature>
<dbReference type="Pfam" id="PF15998">
    <property type="entry name" value="DUF4773"/>
    <property type="match status" value="1"/>
</dbReference>
<keyword evidence="2" id="KW-0732">Signal</keyword>
<protein>
    <submittedName>
        <fullName evidence="5">Uncharacterized protein LOC115621042</fullName>
    </submittedName>
</protein>
<name>A0A6J2T5M2_DROLE</name>
<feature type="domain" description="DUF4773" evidence="3">
    <location>
        <begin position="86"/>
        <end position="203"/>
    </location>
</feature>
<evidence type="ECO:0000256" key="1">
    <source>
        <dbReference type="SAM" id="MobiDB-lite"/>
    </source>
</evidence>
<dbReference type="GeneID" id="115621042"/>
<feature type="compositionally biased region" description="Polar residues" evidence="1">
    <location>
        <begin position="231"/>
        <end position="252"/>
    </location>
</feature>
<organism evidence="4 5">
    <name type="scientific">Drosophila lebanonensis</name>
    <name type="common">Fruit fly</name>
    <name type="synonym">Scaptodrosophila lebanonensis</name>
    <dbReference type="NCBI Taxonomy" id="7225"/>
    <lineage>
        <taxon>Eukaryota</taxon>
        <taxon>Metazoa</taxon>
        <taxon>Ecdysozoa</taxon>
        <taxon>Arthropoda</taxon>
        <taxon>Hexapoda</taxon>
        <taxon>Insecta</taxon>
        <taxon>Pterygota</taxon>
        <taxon>Neoptera</taxon>
        <taxon>Endopterygota</taxon>
        <taxon>Diptera</taxon>
        <taxon>Brachycera</taxon>
        <taxon>Muscomorpha</taxon>
        <taxon>Ephydroidea</taxon>
        <taxon>Drosophilidae</taxon>
        <taxon>Scaptodrosophila</taxon>
    </lineage>
</organism>
<dbReference type="AlphaFoldDB" id="A0A6J2T5M2"/>
<dbReference type="RefSeq" id="XP_030370423.1">
    <property type="nucleotide sequence ID" value="XM_030514563.1"/>
</dbReference>
<dbReference type="Proteomes" id="UP000504634">
    <property type="component" value="Unplaced"/>
</dbReference>
<feature type="region of interest" description="Disordered" evidence="1">
    <location>
        <begin position="231"/>
        <end position="263"/>
    </location>
</feature>
<gene>
    <name evidence="5" type="primary">LOC115621042</name>
</gene>
<sequence>MHLELICLLIAVSIYAVVQAQAFQLNQGQQTRLDSRRQGQLMIFNPFGNQKMDPLRFLPIVPGQKRRPDQAVVSGNVVELPQLWQPCSCSEYMCACCVGLSLGETISQRVCAVLEYISTDISLQLRIELNQRSVASFRLSARNPPDYCVPILLPLPFFSCLRVYDIRSFSGGNIQLCISVVFKVFISQLFEYHFDCVRFGPNGVFFVSAEQNDVELDSAEDLATPHAEQLSSPYSVGLGQSTPGQVTASEQPPNDKLADEDSTDFFRLGSRAG</sequence>
<dbReference type="PANTHER" id="PTHR36299:SF4">
    <property type="entry name" value="GH07892P-RELATED"/>
    <property type="match status" value="1"/>
</dbReference>